<dbReference type="Pfam" id="PF00174">
    <property type="entry name" value="Oxidored_molyb"/>
    <property type="match status" value="1"/>
</dbReference>
<evidence type="ECO:0000259" key="1">
    <source>
        <dbReference type="Pfam" id="PF00174"/>
    </source>
</evidence>
<reference evidence="2 3" key="1">
    <citation type="submission" date="2020-03" db="EMBL/GenBank/DDBJ databases">
        <title>Sequencing the genomes of 1000 actinobacteria strains.</title>
        <authorList>
            <person name="Klenk H.-P."/>
        </authorList>
    </citation>
    <scope>NUCLEOTIDE SEQUENCE [LARGE SCALE GENOMIC DNA]</scope>
    <source>
        <strain evidence="2 3">DSM 45668</strain>
    </source>
</reference>
<dbReference type="CDD" id="cd02109">
    <property type="entry name" value="arch_bact_SO_family_Moco"/>
    <property type="match status" value="1"/>
</dbReference>
<dbReference type="InterPro" id="IPR036374">
    <property type="entry name" value="OxRdtase_Mopterin-bd_sf"/>
</dbReference>
<dbReference type="PANTHER" id="PTHR43032">
    <property type="entry name" value="PROTEIN-METHIONINE-SULFOXIDE REDUCTASE"/>
    <property type="match status" value="1"/>
</dbReference>
<dbReference type="PANTHER" id="PTHR43032:SF4">
    <property type="entry name" value="OXIDOREDUCTASE MOLYBDOPTERIN-BINDING DOMAIN-CONTAINING PROTEIN"/>
    <property type="match status" value="1"/>
</dbReference>
<comment type="caution">
    <text evidence="2">The sequence shown here is derived from an EMBL/GenBank/DDBJ whole genome shotgun (WGS) entry which is preliminary data.</text>
</comment>
<accession>A0ABX0SWD3</accession>
<dbReference type="Proteomes" id="UP000754495">
    <property type="component" value="Unassembled WGS sequence"/>
</dbReference>
<proteinExistence type="predicted"/>
<dbReference type="RefSeq" id="WP_167113292.1">
    <property type="nucleotide sequence ID" value="NZ_JAANOU010000001.1"/>
</dbReference>
<dbReference type="InterPro" id="IPR000572">
    <property type="entry name" value="OxRdtase_Mopterin-bd_dom"/>
</dbReference>
<organism evidence="2 3">
    <name type="scientific">Amycolatopsis viridis</name>
    <dbReference type="NCBI Taxonomy" id="185678"/>
    <lineage>
        <taxon>Bacteria</taxon>
        <taxon>Bacillati</taxon>
        <taxon>Actinomycetota</taxon>
        <taxon>Actinomycetes</taxon>
        <taxon>Pseudonocardiales</taxon>
        <taxon>Pseudonocardiaceae</taxon>
        <taxon>Amycolatopsis</taxon>
    </lineage>
</organism>
<feature type="domain" description="Oxidoreductase molybdopterin-binding" evidence="1">
    <location>
        <begin position="35"/>
        <end position="179"/>
    </location>
</feature>
<dbReference type="EMBL" id="JAANOU010000001">
    <property type="protein sequence ID" value="NIH79840.1"/>
    <property type="molecule type" value="Genomic_DNA"/>
</dbReference>
<evidence type="ECO:0000313" key="3">
    <source>
        <dbReference type="Proteomes" id="UP000754495"/>
    </source>
</evidence>
<evidence type="ECO:0000313" key="2">
    <source>
        <dbReference type="EMBL" id="NIH79840.1"/>
    </source>
</evidence>
<dbReference type="SUPFAM" id="SSF56524">
    <property type="entry name" value="Oxidoreductase molybdopterin-binding domain"/>
    <property type="match status" value="1"/>
</dbReference>
<protein>
    <submittedName>
        <fullName evidence="2">DMSO/TMAO reductase YedYZ molybdopterin-dependent catalytic subunit</fullName>
    </submittedName>
</protein>
<name>A0ABX0SWD3_9PSEU</name>
<keyword evidence="3" id="KW-1185">Reference proteome</keyword>
<gene>
    <name evidence="2" type="ORF">FHX46_002370</name>
</gene>
<dbReference type="Gene3D" id="3.90.420.10">
    <property type="entry name" value="Oxidoreductase, molybdopterin-binding domain"/>
    <property type="match status" value="1"/>
</dbReference>
<sequence length="199" mass="22477">MGIVTPGFRGRARTADERLPPGQYLVEDFPVLSAGPTPRVRTENWRFTVTTETGRTHEWSWADLLALPSETPTVDIHCVTRWSKLGTSWRGVSLDTLLADVDTAADYVLAECHGGYTTNLPLEDLLDGQAWIAYEFEGEELAPEHGGPARLLVPHLYFWKSAKWIEGLRLTLDEDLGFWEAAGYHAYGDPWREQRYQGD</sequence>